<proteinExistence type="predicted"/>
<dbReference type="Proteomes" id="UP000799771">
    <property type="component" value="Unassembled WGS sequence"/>
</dbReference>
<dbReference type="PANTHER" id="PTHR28181:SF1">
    <property type="entry name" value="COLD TOLERANCE PROTEIN 1"/>
    <property type="match status" value="1"/>
</dbReference>
<dbReference type="InterPro" id="IPR036412">
    <property type="entry name" value="HAD-like_sf"/>
</dbReference>
<dbReference type="InterPro" id="IPR023214">
    <property type="entry name" value="HAD_sf"/>
</dbReference>
<keyword evidence="2" id="KW-1185">Reference proteome</keyword>
<organism evidence="1 2">
    <name type="scientific">Dothidotthia symphoricarpi CBS 119687</name>
    <dbReference type="NCBI Taxonomy" id="1392245"/>
    <lineage>
        <taxon>Eukaryota</taxon>
        <taxon>Fungi</taxon>
        <taxon>Dikarya</taxon>
        <taxon>Ascomycota</taxon>
        <taxon>Pezizomycotina</taxon>
        <taxon>Dothideomycetes</taxon>
        <taxon>Pleosporomycetidae</taxon>
        <taxon>Pleosporales</taxon>
        <taxon>Dothidotthiaceae</taxon>
        <taxon>Dothidotthia</taxon>
    </lineage>
</organism>
<dbReference type="RefSeq" id="XP_033528597.1">
    <property type="nucleotide sequence ID" value="XM_033663090.1"/>
</dbReference>
<protein>
    <recommendedName>
        <fullName evidence="3">HAD-like protein</fullName>
    </recommendedName>
</protein>
<sequence>MSTKTPFVPNGPVHWILDWDGTITQKDTLDTLVNISASNKPDFPTLDHWNRVSQAYLSDYMTELEKHAPGGVLPTTVEDEKRLLKALKPVEQRSLDRVSASGIFEGLTGELLDEGAKKAVMSQQVELRWGFVDFLRDVQTRITRQGDVLNLLSVNWSRRFIASSLEAANVCLDPKIIFANELEGIEASRSSNGHISPEGDMKIISSDDKLRYMERLRRTNSKSGKTIPIVYVGDSWTDIECLLAADLGICMRNEPVGSSQKKLTEALQRLGVRCPHIRDLGEADEWGVVWARDFTEIQKSAMMANS</sequence>
<dbReference type="EMBL" id="ML977498">
    <property type="protein sequence ID" value="KAF2134210.1"/>
    <property type="molecule type" value="Genomic_DNA"/>
</dbReference>
<dbReference type="InterPro" id="IPR050849">
    <property type="entry name" value="HAD-like_hydrolase_phosphatase"/>
</dbReference>
<dbReference type="AlphaFoldDB" id="A0A6A6AQY1"/>
<name>A0A6A6AQY1_9PLEO</name>
<accession>A0A6A6AQY1</accession>
<evidence type="ECO:0000313" key="2">
    <source>
        <dbReference type="Proteomes" id="UP000799771"/>
    </source>
</evidence>
<dbReference type="Gene3D" id="3.40.50.1000">
    <property type="entry name" value="HAD superfamily/HAD-like"/>
    <property type="match status" value="1"/>
</dbReference>
<dbReference type="SUPFAM" id="SSF56784">
    <property type="entry name" value="HAD-like"/>
    <property type="match status" value="1"/>
</dbReference>
<reference evidence="1" key="1">
    <citation type="journal article" date="2020" name="Stud. Mycol.">
        <title>101 Dothideomycetes genomes: a test case for predicting lifestyles and emergence of pathogens.</title>
        <authorList>
            <person name="Haridas S."/>
            <person name="Albert R."/>
            <person name="Binder M."/>
            <person name="Bloem J."/>
            <person name="Labutti K."/>
            <person name="Salamov A."/>
            <person name="Andreopoulos B."/>
            <person name="Baker S."/>
            <person name="Barry K."/>
            <person name="Bills G."/>
            <person name="Bluhm B."/>
            <person name="Cannon C."/>
            <person name="Castanera R."/>
            <person name="Culley D."/>
            <person name="Daum C."/>
            <person name="Ezra D."/>
            <person name="Gonzalez J."/>
            <person name="Henrissat B."/>
            <person name="Kuo A."/>
            <person name="Liang C."/>
            <person name="Lipzen A."/>
            <person name="Lutzoni F."/>
            <person name="Magnuson J."/>
            <person name="Mondo S."/>
            <person name="Nolan M."/>
            <person name="Ohm R."/>
            <person name="Pangilinan J."/>
            <person name="Park H.-J."/>
            <person name="Ramirez L."/>
            <person name="Alfaro M."/>
            <person name="Sun H."/>
            <person name="Tritt A."/>
            <person name="Yoshinaga Y."/>
            <person name="Zwiers L.-H."/>
            <person name="Turgeon B."/>
            <person name="Goodwin S."/>
            <person name="Spatafora J."/>
            <person name="Crous P."/>
            <person name="Grigoriev I."/>
        </authorList>
    </citation>
    <scope>NUCLEOTIDE SEQUENCE</scope>
    <source>
        <strain evidence="1">CBS 119687</strain>
    </source>
</reference>
<evidence type="ECO:0008006" key="3">
    <source>
        <dbReference type="Google" id="ProtNLM"/>
    </source>
</evidence>
<dbReference type="PANTHER" id="PTHR28181">
    <property type="entry name" value="UPF0655 PROTEIN YCR015C"/>
    <property type="match status" value="1"/>
</dbReference>
<gene>
    <name evidence="1" type="ORF">P153DRAFT_280736</name>
</gene>
<dbReference type="OrthoDB" id="10255128at2759"/>
<dbReference type="GeneID" id="54403522"/>
<evidence type="ECO:0000313" key="1">
    <source>
        <dbReference type="EMBL" id="KAF2134210.1"/>
    </source>
</evidence>